<accession>A0A173RRM0</accession>
<dbReference type="AlphaFoldDB" id="A0A173RRM0"/>
<sequence length="401" mass="45812">MEWVTGVPEEFKTRIRFPMSDREMKRRWSTVQTVMQEQGIDVLIAQNADQYLGGYFRYFTDLPTEQAYPMSVLFPAKGEMTTITSSSPYNPLPPAWFRRGIGNRLGAPYFRTFRYTDLYDAKLMEAYICDHKCKTVGLIAPSLLNYKLVNYLKTALPDVTFIDATELIDEIKAVKSEDEIQAIRRTVALHDQVLQMVPGILHPGMYEYDLRAEVNKFLISKGSEENLVMMGSAPQGTPTPKLHSFYQNRRIEDGDDLVFMIEANGGGGYYAEIVRGFCIGHQPSKELQYAWDLSRELQDFTAELVKPGSDCAEMLEIYNNKLVSYGLQPETRLFAHGQGYDLVERPAFFKGETMKVKENMFFAIHPEINTGKAFGNYCDQYLVTKDGAVRVETTPRQIYVI</sequence>
<organism evidence="3 5">
    <name type="scientific">Eubacterium ramulus</name>
    <dbReference type="NCBI Taxonomy" id="39490"/>
    <lineage>
        <taxon>Bacteria</taxon>
        <taxon>Bacillati</taxon>
        <taxon>Bacillota</taxon>
        <taxon>Clostridia</taxon>
        <taxon>Eubacteriales</taxon>
        <taxon>Eubacteriaceae</taxon>
        <taxon>Eubacterium</taxon>
    </lineage>
</organism>
<evidence type="ECO:0000313" key="5">
    <source>
        <dbReference type="Proteomes" id="UP000095492"/>
    </source>
</evidence>
<dbReference type="InterPro" id="IPR000994">
    <property type="entry name" value="Pept_M24"/>
</dbReference>
<dbReference type="EMBL" id="WKRA01000011">
    <property type="protein sequence ID" value="MSD16065.1"/>
    <property type="molecule type" value="Genomic_DNA"/>
</dbReference>
<dbReference type="Gene3D" id="3.40.350.10">
    <property type="entry name" value="Creatinase/prolidase N-terminal domain"/>
    <property type="match status" value="1"/>
</dbReference>
<dbReference type="SUPFAM" id="SSF53092">
    <property type="entry name" value="Creatinase/prolidase N-terminal domain"/>
    <property type="match status" value="1"/>
</dbReference>
<dbReference type="Pfam" id="PF01321">
    <property type="entry name" value="Creatinase_N"/>
    <property type="match status" value="1"/>
</dbReference>
<name>A0A173RRM0_EUBRA</name>
<evidence type="ECO:0000313" key="4">
    <source>
        <dbReference type="EMBL" id="MSD16065.1"/>
    </source>
</evidence>
<reference evidence="3 5" key="1">
    <citation type="submission" date="2015-09" db="EMBL/GenBank/DDBJ databases">
        <authorList>
            <consortium name="Pathogen Informatics"/>
        </authorList>
    </citation>
    <scope>NUCLEOTIDE SEQUENCE [LARGE SCALE GENOMIC DNA]</scope>
    <source>
        <strain evidence="3 5">2789STDY5608891</strain>
    </source>
</reference>
<evidence type="ECO:0000259" key="1">
    <source>
        <dbReference type="Pfam" id="PF00557"/>
    </source>
</evidence>
<keyword evidence="3" id="KW-0378">Hydrolase</keyword>
<evidence type="ECO:0000313" key="6">
    <source>
        <dbReference type="Proteomes" id="UP000431304"/>
    </source>
</evidence>
<gene>
    <name evidence="3" type="ORF">ERS852448_00563</name>
    <name evidence="4" type="ORF">GKE72_08250</name>
</gene>
<feature type="domain" description="Peptidase M24" evidence="1">
    <location>
        <begin position="182"/>
        <end position="393"/>
    </location>
</feature>
<evidence type="ECO:0000313" key="3">
    <source>
        <dbReference type="EMBL" id="CUM80643.1"/>
    </source>
</evidence>
<protein>
    <submittedName>
        <fullName evidence="4">M24 family metallopeptidase</fullName>
    </submittedName>
</protein>
<dbReference type="SUPFAM" id="SSF55920">
    <property type="entry name" value="Creatinase/aminopeptidase"/>
    <property type="match status" value="1"/>
</dbReference>
<dbReference type="CDD" id="cd01066">
    <property type="entry name" value="APP_MetAP"/>
    <property type="match status" value="1"/>
</dbReference>
<dbReference type="InterPro" id="IPR050659">
    <property type="entry name" value="Peptidase_M24B"/>
</dbReference>
<dbReference type="InterPro" id="IPR029149">
    <property type="entry name" value="Creatin/AminoP/Spt16_N"/>
</dbReference>
<dbReference type="STRING" id="39490.ERS852448_00563"/>
<dbReference type="PANTHER" id="PTHR46112">
    <property type="entry name" value="AMINOPEPTIDASE"/>
    <property type="match status" value="1"/>
</dbReference>
<dbReference type="Proteomes" id="UP000095492">
    <property type="component" value="Unassembled WGS sequence"/>
</dbReference>
<dbReference type="RefSeq" id="WP_021738585.1">
    <property type="nucleotide sequence ID" value="NZ_CABKSU010000037.1"/>
</dbReference>
<proteinExistence type="predicted"/>
<dbReference type="EMBL" id="CYYA01000003">
    <property type="protein sequence ID" value="CUM80643.1"/>
    <property type="molecule type" value="Genomic_DNA"/>
</dbReference>
<dbReference type="InterPro" id="IPR000587">
    <property type="entry name" value="Creatinase_N"/>
</dbReference>
<dbReference type="Proteomes" id="UP000431304">
    <property type="component" value="Unassembled WGS sequence"/>
</dbReference>
<reference evidence="4 6" key="2">
    <citation type="journal article" date="2019" name="Nat. Med.">
        <title>A library of human gut bacterial isolates paired with longitudinal multiomics data enables mechanistic microbiome research.</title>
        <authorList>
            <person name="Poyet M."/>
            <person name="Groussin M."/>
            <person name="Gibbons S.M."/>
            <person name="Avila-Pacheco J."/>
            <person name="Jiang X."/>
            <person name="Kearney S.M."/>
            <person name="Perrotta A.R."/>
            <person name="Berdy B."/>
            <person name="Zhao S."/>
            <person name="Lieberman T.D."/>
            <person name="Swanson P.K."/>
            <person name="Smith M."/>
            <person name="Roesemann S."/>
            <person name="Alexander J.E."/>
            <person name="Rich S.A."/>
            <person name="Livny J."/>
            <person name="Vlamakis H."/>
            <person name="Clish C."/>
            <person name="Bullock K."/>
            <person name="Deik A."/>
            <person name="Scott J."/>
            <person name="Pierce K.A."/>
            <person name="Xavier R.J."/>
            <person name="Alm E.J."/>
        </authorList>
    </citation>
    <scope>NUCLEOTIDE SEQUENCE [LARGE SCALE GENOMIC DNA]</scope>
    <source>
        <strain evidence="4 6">BIOML-A3</strain>
    </source>
</reference>
<dbReference type="Gene3D" id="3.90.230.10">
    <property type="entry name" value="Creatinase/methionine aminopeptidase superfamily"/>
    <property type="match status" value="1"/>
</dbReference>
<dbReference type="Pfam" id="PF00557">
    <property type="entry name" value="Peptidase_M24"/>
    <property type="match status" value="1"/>
</dbReference>
<evidence type="ECO:0000259" key="2">
    <source>
        <dbReference type="Pfam" id="PF01321"/>
    </source>
</evidence>
<dbReference type="OrthoDB" id="9806388at2"/>
<dbReference type="GO" id="GO:0016787">
    <property type="term" value="F:hydrolase activity"/>
    <property type="evidence" value="ECO:0007669"/>
    <property type="project" value="UniProtKB-KW"/>
</dbReference>
<feature type="domain" description="Creatinase N-terminal" evidence="2">
    <location>
        <begin position="27"/>
        <end position="172"/>
    </location>
</feature>
<dbReference type="InterPro" id="IPR036005">
    <property type="entry name" value="Creatinase/aminopeptidase-like"/>
</dbReference>
<dbReference type="GeneID" id="42786078"/>
<dbReference type="PANTHER" id="PTHR46112:SF2">
    <property type="entry name" value="XAA-PRO AMINOPEPTIDASE P-RELATED"/>
    <property type="match status" value="1"/>
</dbReference>